<gene>
    <name evidence="7" type="primary">nox_2</name>
    <name evidence="6" type="ORF">BN1095_210119</name>
    <name evidence="4" type="ORF">BN1096_160112</name>
    <name evidence="5" type="ORF">BN1097_140114</name>
    <name evidence="7" type="ORF">SAMEA1402399_03079</name>
</gene>
<dbReference type="EMBL" id="LK932861">
    <property type="protein sequence ID" value="CDS98229.1"/>
    <property type="molecule type" value="Genomic_DNA"/>
</dbReference>
<name>A0A069A434_CLODI</name>
<evidence type="ECO:0000313" key="8">
    <source>
        <dbReference type="Proteomes" id="UP000411588"/>
    </source>
</evidence>
<reference evidence="4" key="1">
    <citation type="submission" date="2014-07" db="EMBL/GenBank/DDBJ databases">
        <authorList>
            <person name="Monot Marc"/>
        </authorList>
    </citation>
    <scope>NUCLEOTIDE SEQUENCE</scope>
    <source>
        <strain evidence="6">7032989</strain>
        <strain evidence="5">7032994</strain>
    </source>
</reference>
<evidence type="ECO:0000259" key="3">
    <source>
        <dbReference type="Pfam" id="PF00881"/>
    </source>
</evidence>
<accession>A0A069A434</accession>
<reference evidence="7 8" key="2">
    <citation type="submission" date="2019-02" db="EMBL/GenBank/DDBJ databases">
        <authorList>
            <consortium name="Pathogen Informatics"/>
        </authorList>
    </citation>
    <scope>NUCLEOTIDE SEQUENCE [LARGE SCALE GENOMIC DNA]</scope>
    <source>
        <strain evidence="8">clo34</strain>
        <strain evidence="7">Clo34</strain>
    </source>
</reference>
<dbReference type="PANTHER" id="PTHR43673:SF10">
    <property type="entry name" value="NADH DEHYDROGENASE_NAD(P)H NITROREDUCTASE XCC3605-RELATED"/>
    <property type="match status" value="1"/>
</dbReference>
<dbReference type="PANTHER" id="PTHR43673">
    <property type="entry name" value="NAD(P)H NITROREDUCTASE YDGI-RELATED"/>
    <property type="match status" value="1"/>
</dbReference>
<dbReference type="InterPro" id="IPR029479">
    <property type="entry name" value="Nitroreductase"/>
</dbReference>
<dbReference type="EMBL" id="CAADAN010000013">
    <property type="protein sequence ID" value="VFD34410.1"/>
    <property type="molecule type" value="Genomic_DNA"/>
</dbReference>
<dbReference type="Pfam" id="PF00881">
    <property type="entry name" value="Nitroreductase"/>
    <property type="match status" value="2"/>
</dbReference>
<dbReference type="SUPFAM" id="SSF55469">
    <property type="entry name" value="FMN-dependent nitroreductase-like"/>
    <property type="match status" value="1"/>
</dbReference>
<dbReference type="RefSeq" id="WP_009901732.1">
    <property type="nucleotide sequence ID" value="NZ_BBYB01000122.1"/>
</dbReference>
<evidence type="ECO:0000313" key="6">
    <source>
        <dbReference type="EMBL" id="CDS98229.1"/>
    </source>
</evidence>
<dbReference type="InterPro" id="IPR000415">
    <property type="entry name" value="Nitroreductase-like"/>
</dbReference>
<evidence type="ECO:0000313" key="4">
    <source>
        <dbReference type="EMBL" id="CDS83125.1"/>
    </source>
</evidence>
<evidence type="ECO:0000256" key="1">
    <source>
        <dbReference type="ARBA" id="ARBA00007118"/>
    </source>
</evidence>
<organism evidence="4">
    <name type="scientific">Clostridioides difficile</name>
    <name type="common">Peptoclostridium difficile</name>
    <dbReference type="NCBI Taxonomy" id="1496"/>
    <lineage>
        <taxon>Bacteria</taxon>
        <taxon>Bacillati</taxon>
        <taxon>Bacillota</taxon>
        <taxon>Clostridia</taxon>
        <taxon>Peptostreptococcales</taxon>
        <taxon>Peptostreptococcaceae</taxon>
        <taxon>Clostridioides</taxon>
    </lineage>
</organism>
<dbReference type="EC" id="1.6.99.3" evidence="7"/>
<sequence length="170" mass="19677">MLEVIKNRRSIRTYIDKNIEEDKITEILKSAMQAPSSKNAQPWEFIIVDDKELLKELSKSQHRAKHIEFAPLCIVVLGNRDKFLKPGKWIQDLGACTQNLLLEVTNQGLAACWAGVFPKNKVVNKVRQTLDLPLKLVPYALISIGYSEEKNEFIDRFDENKIHRNVYKNR</sequence>
<dbReference type="CDD" id="cd02150">
    <property type="entry name" value="nitroreductase"/>
    <property type="match status" value="1"/>
</dbReference>
<comment type="similarity">
    <text evidence="1">Belongs to the nitroreductase family.</text>
</comment>
<dbReference type="AlphaFoldDB" id="A0A069A434"/>
<dbReference type="EMBL" id="LK932465">
    <property type="protein sequence ID" value="CDS83125.1"/>
    <property type="molecule type" value="Genomic_DNA"/>
</dbReference>
<evidence type="ECO:0000313" key="7">
    <source>
        <dbReference type="EMBL" id="VFD34410.1"/>
    </source>
</evidence>
<evidence type="ECO:0000313" key="5">
    <source>
        <dbReference type="EMBL" id="CDS83270.1"/>
    </source>
</evidence>
<proteinExistence type="inferred from homology"/>
<feature type="domain" description="Nitroreductase" evidence="3">
    <location>
        <begin position="90"/>
        <end position="146"/>
    </location>
</feature>
<dbReference type="EMBL" id="LK932347">
    <property type="protein sequence ID" value="CDS83270.1"/>
    <property type="molecule type" value="Genomic_DNA"/>
</dbReference>
<feature type="domain" description="Nitroreductase" evidence="3">
    <location>
        <begin position="5"/>
        <end position="63"/>
    </location>
</feature>
<evidence type="ECO:0000256" key="2">
    <source>
        <dbReference type="ARBA" id="ARBA00023002"/>
    </source>
</evidence>
<protein>
    <submittedName>
        <fullName evidence="4 7">Nitroreductase</fullName>
        <ecNumber evidence="7">1.6.99.3</ecNumber>
    </submittedName>
</protein>
<dbReference type="Gene3D" id="3.40.109.10">
    <property type="entry name" value="NADH Oxidase"/>
    <property type="match status" value="1"/>
</dbReference>
<keyword evidence="2 7" id="KW-0560">Oxidoreductase</keyword>
<dbReference type="GO" id="GO:0016491">
    <property type="term" value="F:oxidoreductase activity"/>
    <property type="evidence" value="ECO:0007669"/>
    <property type="project" value="UniProtKB-KW"/>
</dbReference>
<dbReference type="Proteomes" id="UP000411588">
    <property type="component" value="Unassembled WGS sequence"/>
</dbReference>